<evidence type="ECO:0000313" key="1">
    <source>
        <dbReference type="EMBL" id="OAA81566.1"/>
    </source>
</evidence>
<protein>
    <submittedName>
        <fullName evidence="1">Uncharacterized protein</fullName>
    </submittedName>
</protein>
<gene>
    <name evidence="1" type="ORF">LEL_01111</name>
</gene>
<dbReference type="EMBL" id="AZHF01000001">
    <property type="protein sequence ID" value="OAA81566.1"/>
    <property type="molecule type" value="Genomic_DNA"/>
</dbReference>
<organism evidence="1 2">
    <name type="scientific">Akanthomyces lecanii RCEF 1005</name>
    <dbReference type="NCBI Taxonomy" id="1081108"/>
    <lineage>
        <taxon>Eukaryota</taxon>
        <taxon>Fungi</taxon>
        <taxon>Dikarya</taxon>
        <taxon>Ascomycota</taxon>
        <taxon>Pezizomycotina</taxon>
        <taxon>Sordariomycetes</taxon>
        <taxon>Hypocreomycetidae</taxon>
        <taxon>Hypocreales</taxon>
        <taxon>Cordycipitaceae</taxon>
        <taxon>Akanthomyces</taxon>
        <taxon>Cordyceps confragosa</taxon>
    </lineage>
</organism>
<reference evidence="1 2" key="1">
    <citation type="journal article" date="2016" name="Genome Biol. Evol.">
        <title>Divergent and convergent evolution of fungal pathogenicity.</title>
        <authorList>
            <person name="Shang Y."/>
            <person name="Xiao G."/>
            <person name="Zheng P."/>
            <person name="Cen K."/>
            <person name="Zhan S."/>
            <person name="Wang C."/>
        </authorList>
    </citation>
    <scope>NUCLEOTIDE SEQUENCE [LARGE SCALE GENOMIC DNA]</scope>
    <source>
        <strain evidence="1 2">RCEF 1005</strain>
    </source>
</reference>
<evidence type="ECO:0000313" key="2">
    <source>
        <dbReference type="Proteomes" id="UP000076881"/>
    </source>
</evidence>
<dbReference type="PANTHER" id="PTHR48312">
    <property type="match status" value="1"/>
</dbReference>
<keyword evidence="2" id="KW-1185">Reference proteome</keyword>
<dbReference type="AlphaFoldDB" id="A0A162KN85"/>
<sequence length="227" mass="25448">MSNPSRLFSGFRSDMCPFKSTTELEDSLSPSPRTNPTLLSDEMLLSFAPVFLIRHPALVVESYYRAIDFPPAPDLWRSNAPWSTSLHFTRALFEWYEAATLSSPSTVGAEVGNLSISKTHPIVVDADDILEGDTVQRLAEMIGMDPEQILQQWDAQSTEGLDPGKKRFLKGLWESTGIDMSKSSRGLDLETKFGSWNELHGVEVGEALADLTKRQMGDYMWLKCRKI</sequence>
<comment type="caution">
    <text evidence="1">The sequence shown here is derived from an EMBL/GenBank/DDBJ whole genome shotgun (WGS) entry which is preliminary data.</text>
</comment>
<proteinExistence type="predicted"/>
<dbReference type="PANTHER" id="PTHR48312:SF1">
    <property type="entry name" value="SULFOTRANSFERASE"/>
    <property type="match status" value="1"/>
</dbReference>
<dbReference type="STRING" id="1081108.A0A162KN85"/>
<dbReference type="Proteomes" id="UP000076881">
    <property type="component" value="Unassembled WGS sequence"/>
</dbReference>
<dbReference type="OrthoDB" id="3650366at2759"/>
<name>A0A162KN85_CORDF</name>
<accession>A0A162KN85</accession>